<name>A0A9D1H336_9FIRM</name>
<dbReference type="EMBL" id="DVLU01000046">
    <property type="protein sequence ID" value="HIT85226.1"/>
    <property type="molecule type" value="Genomic_DNA"/>
</dbReference>
<dbReference type="GO" id="GO:0005975">
    <property type="term" value="P:carbohydrate metabolic process"/>
    <property type="evidence" value="ECO:0007669"/>
    <property type="project" value="InterPro"/>
</dbReference>
<comment type="caution">
    <text evidence="1">The sequence shown here is derived from an EMBL/GenBank/DDBJ whole genome shotgun (WGS) entry which is preliminary data.</text>
</comment>
<protein>
    <recommendedName>
        <fullName evidence="3">Six-hairpin glycosidase</fullName>
    </recommendedName>
</protein>
<accession>A0A9D1H336</accession>
<evidence type="ECO:0000313" key="2">
    <source>
        <dbReference type="Proteomes" id="UP000824165"/>
    </source>
</evidence>
<dbReference type="SUPFAM" id="SSF48208">
    <property type="entry name" value="Six-hairpin glycosidases"/>
    <property type="match status" value="1"/>
</dbReference>
<dbReference type="Proteomes" id="UP000824165">
    <property type="component" value="Unassembled WGS sequence"/>
</dbReference>
<reference evidence="1" key="1">
    <citation type="submission" date="2020-10" db="EMBL/GenBank/DDBJ databases">
        <authorList>
            <person name="Gilroy R."/>
        </authorList>
    </citation>
    <scope>NUCLEOTIDE SEQUENCE</scope>
    <source>
        <strain evidence="1">CHK181-108</strain>
    </source>
</reference>
<sequence>MNWIEGTAEWGTVKTPETIEVSKHSDENGDTVTERYTFTNISDKDVFTSLTDISIYTPFNDDYLCGAKACMTSRCHAHIWCGGNISYVMCLRMGGEAPHLGLVLTEGSIGGYSVERDLSKISNDRGDIILHPSPAALAPGESFTVSWTLFWHNGPEDFYKKLSEYNKRFIYVSAENYVVFRGEDIKLKITPSFEFSSVTVTVNGRAISPVSDGKTVKISEKAETDGEYSYIINAGGVTTHCNILVLPPLSELAEKRCRFIAENQQYDNKSSRLDGAYLIYDNEEKHIHYSRDYDRNGGRERVGMGILIAKYLREHRDAFLEESLKKYIKYVERELLCTETGEVFNDYMRDNSFKRLYNYPWVSLLYLELYKLYGERALAEISYKIMKSFYSQGGAHFYAIEVPAAMLCEALEECGMGAELDDIKAHFREHADFITETGFDYPAHEVNYEQSIAAPAANLLFQVYDVTGEAKYLDAAKKQLKVLELFNGRQPDYHLYETAIRHWDGYWFGKRRLYGDTFPHYWSALTGNAYNEYANAENSAEYKKRAESSYRSALSLINADGTASCAYVYPAAVNGERAAFADPYANDQDWALYFMLRFKGI</sequence>
<proteinExistence type="predicted"/>
<organism evidence="1 2">
    <name type="scientific">Candidatus Ornithomonoglobus intestinigallinarum</name>
    <dbReference type="NCBI Taxonomy" id="2840894"/>
    <lineage>
        <taxon>Bacteria</taxon>
        <taxon>Bacillati</taxon>
        <taxon>Bacillota</taxon>
        <taxon>Clostridia</taxon>
        <taxon>Candidatus Ornithomonoglobus</taxon>
    </lineage>
</organism>
<dbReference type="AlphaFoldDB" id="A0A9D1H336"/>
<evidence type="ECO:0000313" key="1">
    <source>
        <dbReference type="EMBL" id="HIT85226.1"/>
    </source>
</evidence>
<gene>
    <name evidence="1" type="ORF">IAA60_04870</name>
</gene>
<dbReference type="InterPro" id="IPR008928">
    <property type="entry name" value="6-hairpin_glycosidase_sf"/>
</dbReference>
<evidence type="ECO:0008006" key="3">
    <source>
        <dbReference type="Google" id="ProtNLM"/>
    </source>
</evidence>
<reference evidence="1" key="2">
    <citation type="journal article" date="2021" name="PeerJ">
        <title>Extensive microbial diversity within the chicken gut microbiome revealed by metagenomics and culture.</title>
        <authorList>
            <person name="Gilroy R."/>
            <person name="Ravi A."/>
            <person name="Getino M."/>
            <person name="Pursley I."/>
            <person name="Horton D.L."/>
            <person name="Alikhan N.F."/>
            <person name="Baker D."/>
            <person name="Gharbi K."/>
            <person name="Hall N."/>
            <person name="Watson M."/>
            <person name="Adriaenssens E.M."/>
            <person name="Foster-Nyarko E."/>
            <person name="Jarju S."/>
            <person name="Secka A."/>
            <person name="Antonio M."/>
            <person name="Oren A."/>
            <person name="Chaudhuri R.R."/>
            <person name="La Ragione R."/>
            <person name="Hildebrand F."/>
            <person name="Pallen M.J."/>
        </authorList>
    </citation>
    <scope>NUCLEOTIDE SEQUENCE</scope>
    <source>
        <strain evidence="1">CHK181-108</strain>
    </source>
</reference>